<dbReference type="KEGG" id="ial:IALB_2726"/>
<sequence length="412" mass="47678">MNKAILFSVLLVTSFLFAQTEGPDIDLIVQTDEADGYQIKFELVPISVEYCWSSYCWDFSLAQPVSNNTVVINGTSNCYWNGWDYRRCIDNLNTDTWPCNETRIPSTIQPLRNGFYKMNIYVNNIIKTYFYYDNRDADLPKGGCWNPSTGCCYTCIYPLRSSVKYNLNENKIYFHNDWTSNLSDPNWSEFPKESILFLREIKQCNPPNFSPFWNNGLVVVPQKNQTTGIYEPFVVWGPHKEFNPTGYQIYWRMGGTGNYTLLATVGPNTYTYRHLGLAIGNNTNVEYKVRAVRNQTYSEFTNTAIISVSGFFKANEYIDELSYSLHQNFPNPFNPNTTIGFAIKETEFVNLKIFDLLGNEVKTLVKEIKTPGIHYVVWDGDNNYGEKISSGIYFYRIQTERFSQSKKLLLQK</sequence>
<evidence type="ECO:0000259" key="2">
    <source>
        <dbReference type="Pfam" id="PF13860"/>
    </source>
</evidence>
<dbReference type="OrthoDB" id="1523755at2"/>
<dbReference type="STRING" id="945713.IALB_2726"/>
<dbReference type="SUPFAM" id="SSF49265">
    <property type="entry name" value="Fibronectin type III"/>
    <property type="match status" value="1"/>
</dbReference>
<feature type="signal peptide" evidence="1">
    <location>
        <begin position="1"/>
        <end position="18"/>
    </location>
</feature>
<dbReference type="NCBIfam" id="TIGR04183">
    <property type="entry name" value="Por_Secre_tail"/>
    <property type="match status" value="1"/>
</dbReference>
<dbReference type="Gene3D" id="2.60.40.10">
    <property type="entry name" value="Immunoglobulins"/>
    <property type="match status" value="1"/>
</dbReference>
<dbReference type="InterPro" id="IPR013783">
    <property type="entry name" value="Ig-like_fold"/>
</dbReference>
<dbReference type="EMBL" id="CP003418">
    <property type="protein sequence ID" value="AFH50429.1"/>
    <property type="molecule type" value="Genomic_DNA"/>
</dbReference>
<accession>I0AN72</accession>
<dbReference type="Gene3D" id="2.60.40.4070">
    <property type="match status" value="1"/>
</dbReference>
<feature type="chain" id="PRO_5003623896" evidence="1">
    <location>
        <begin position="19"/>
        <end position="412"/>
    </location>
</feature>
<dbReference type="HOGENOM" id="CLU_731111_0_0_10"/>
<name>I0AN72_IGNAJ</name>
<dbReference type="eggNOG" id="COG1572">
    <property type="taxonomic scope" value="Bacteria"/>
</dbReference>
<feature type="domain" description="FlgD/Vpr Ig-like" evidence="2">
    <location>
        <begin position="347"/>
        <end position="399"/>
    </location>
</feature>
<proteinExistence type="predicted"/>
<evidence type="ECO:0000313" key="3">
    <source>
        <dbReference type="EMBL" id="AFH50429.1"/>
    </source>
</evidence>
<dbReference type="Pfam" id="PF13860">
    <property type="entry name" value="FlgD_ig"/>
    <property type="match status" value="1"/>
</dbReference>
<dbReference type="RefSeq" id="WP_014561570.1">
    <property type="nucleotide sequence ID" value="NC_017464.1"/>
</dbReference>
<dbReference type="InterPro" id="IPR025965">
    <property type="entry name" value="FlgD/Vpr_Ig-like"/>
</dbReference>
<keyword evidence="1" id="KW-0732">Signal</keyword>
<dbReference type="InterPro" id="IPR036116">
    <property type="entry name" value="FN3_sf"/>
</dbReference>
<dbReference type="Proteomes" id="UP000007394">
    <property type="component" value="Chromosome"/>
</dbReference>
<protein>
    <submittedName>
        <fullName evidence="3">HAF family extracellular repeat protein</fullName>
    </submittedName>
</protein>
<gene>
    <name evidence="3" type="ordered locus">IALB_2726</name>
</gene>
<organism evidence="3 4">
    <name type="scientific">Ignavibacterium album (strain DSM 19864 / JCM 16511 / NBRC 101810 / Mat9-16)</name>
    <dbReference type="NCBI Taxonomy" id="945713"/>
    <lineage>
        <taxon>Bacteria</taxon>
        <taxon>Pseudomonadati</taxon>
        <taxon>Ignavibacteriota</taxon>
        <taxon>Ignavibacteria</taxon>
        <taxon>Ignavibacteriales</taxon>
        <taxon>Ignavibacteriaceae</taxon>
        <taxon>Ignavibacterium</taxon>
    </lineage>
</organism>
<dbReference type="AlphaFoldDB" id="I0AN72"/>
<keyword evidence="4" id="KW-1185">Reference proteome</keyword>
<evidence type="ECO:0000256" key="1">
    <source>
        <dbReference type="SAM" id="SignalP"/>
    </source>
</evidence>
<reference evidence="3 4" key="1">
    <citation type="journal article" date="2012" name="Front. Microbiol.">
        <title>Complete genome of Ignavibacterium album, a metabolically versatile, flagellated, facultative anaerobe from the phylum Chlorobi.</title>
        <authorList>
            <person name="Liu Z."/>
            <person name="Frigaard N.-U."/>
            <person name="Vogl K."/>
            <person name="Iino T."/>
            <person name="Ohkuma M."/>
            <person name="Overmann J."/>
            <person name="Bryant D.A."/>
        </authorList>
    </citation>
    <scope>NUCLEOTIDE SEQUENCE [LARGE SCALE GENOMIC DNA]</scope>
    <source>
        <strain evidence="4">DSM 19864 / JCM 16511 / NBRC 101810 / Mat9-16</strain>
    </source>
</reference>
<dbReference type="InterPro" id="IPR003961">
    <property type="entry name" value="FN3_dom"/>
</dbReference>
<dbReference type="InterPro" id="IPR026444">
    <property type="entry name" value="Secre_tail"/>
</dbReference>
<evidence type="ECO:0000313" key="4">
    <source>
        <dbReference type="Proteomes" id="UP000007394"/>
    </source>
</evidence>
<dbReference type="CDD" id="cd00063">
    <property type="entry name" value="FN3"/>
    <property type="match status" value="1"/>
</dbReference>